<dbReference type="OrthoDB" id="3281590at2"/>
<evidence type="ECO:0000256" key="1">
    <source>
        <dbReference type="SAM" id="Phobius"/>
    </source>
</evidence>
<keyword evidence="1" id="KW-1133">Transmembrane helix</keyword>
<dbReference type="AlphaFoldDB" id="A0A285JRS6"/>
<protein>
    <submittedName>
        <fullName evidence="2">Uncharacterized protein</fullName>
    </submittedName>
</protein>
<name>A0A285JRS6_9ACTN</name>
<evidence type="ECO:0000313" key="3">
    <source>
        <dbReference type="Proteomes" id="UP000219612"/>
    </source>
</evidence>
<keyword evidence="1" id="KW-0472">Membrane</keyword>
<feature type="transmembrane region" description="Helical" evidence="1">
    <location>
        <begin position="7"/>
        <end position="27"/>
    </location>
</feature>
<dbReference type="Proteomes" id="UP000219612">
    <property type="component" value="Unassembled WGS sequence"/>
</dbReference>
<keyword evidence="1" id="KW-0812">Transmembrane</keyword>
<organism evidence="2 3">
    <name type="scientific">Paractinoplanes atraurantiacus</name>
    <dbReference type="NCBI Taxonomy" id="1036182"/>
    <lineage>
        <taxon>Bacteria</taxon>
        <taxon>Bacillati</taxon>
        <taxon>Actinomycetota</taxon>
        <taxon>Actinomycetes</taxon>
        <taxon>Micromonosporales</taxon>
        <taxon>Micromonosporaceae</taxon>
        <taxon>Paractinoplanes</taxon>
    </lineage>
</organism>
<reference evidence="3" key="1">
    <citation type="submission" date="2017-09" db="EMBL/GenBank/DDBJ databases">
        <authorList>
            <person name="Varghese N."/>
            <person name="Submissions S."/>
        </authorList>
    </citation>
    <scope>NUCLEOTIDE SEQUENCE [LARGE SCALE GENOMIC DNA]</scope>
    <source>
        <strain evidence="3">CGMCC 4.6857</strain>
    </source>
</reference>
<keyword evidence="3" id="KW-1185">Reference proteome</keyword>
<feature type="transmembrane region" description="Helical" evidence="1">
    <location>
        <begin position="47"/>
        <end position="65"/>
    </location>
</feature>
<sequence length="329" mass="36852">MWRGNWLSYVYAGIGVLLLVGAFVLLYPVRHTEGFATDLRINVGANLLDLVLAALVLQPLILFLSRNAVKRRHRLDYRAVIKRIEAADGQVDIWKHWTGLLEGRHERNFTNAVVRALERGVRFRIVLTDPSSPAAAERARQVAPTDALGLMRQNIERVGALLDRIPAAHQDLFTVRISRSGPAHALYRVDDWLSYGVFGDRRVSESSQREVRVRGDLGELALEAFENRWKGPGLLTSAEHDRMRLRLEVNGQAAEHDLRYVLHEGEHWVNVNPSALAQAFHPDHAVVGDGERRWVLAEASPATRERVGALYAAKYGPDQGAVLLRLIGA</sequence>
<gene>
    <name evidence="2" type="ORF">SAMN05421748_12420</name>
</gene>
<evidence type="ECO:0000313" key="2">
    <source>
        <dbReference type="EMBL" id="SNY62783.1"/>
    </source>
</evidence>
<dbReference type="EMBL" id="OBDY01000024">
    <property type="protein sequence ID" value="SNY62783.1"/>
    <property type="molecule type" value="Genomic_DNA"/>
</dbReference>
<proteinExistence type="predicted"/>
<dbReference type="RefSeq" id="WP_097326720.1">
    <property type="nucleotide sequence ID" value="NZ_OBDY01000024.1"/>
</dbReference>
<accession>A0A285JRS6</accession>